<dbReference type="Pfam" id="PF08032">
    <property type="entry name" value="SpoU_sub_bind"/>
    <property type="match status" value="1"/>
</dbReference>
<dbReference type="EMBL" id="JBHSRF010000003">
    <property type="protein sequence ID" value="MFC6080222.1"/>
    <property type="molecule type" value="Genomic_DNA"/>
</dbReference>
<dbReference type="InterPro" id="IPR029064">
    <property type="entry name" value="Ribosomal_eL30-like_sf"/>
</dbReference>
<feature type="region of interest" description="Disordered" evidence="4">
    <location>
        <begin position="1"/>
        <end position="86"/>
    </location>
</feature>
<protein>
    <submittedName>
        <fullName evidence="6">23S rRNA (Guanosine(2251)-2'-O)-methyltransferase RlmB</fullName>
    </submittedName>
</protein>
<dbReference type="NCBIfam" id="TIGR00186">
    <property type="entry name" value="rRNA_methyl_3"/>
    <property type="match status" value="1"/>
</dbReference>
<dbReference type="RefSeq" id="WP_380746998.1">
    <property type="nucleotide sequence ID" value="NZ_JBHSRF010000003.1"/>
</dbReference>
<dbReference type="Gene3D" id="3.30.1330.30">
    <property type="match status" value="1"/>
</dbReference>
<dbReference type="InterPro" id="IPR013123">
    <property type="entry name" value="SpoU_subst-bd"/>
</dbReference>
<comment type="similarity">
    <text evidence="1">Belongs to the class IV-like SAM-binding methyltransferase superfamily. RNA methyltransferase TrmH family.</text>
</comment>
<dbReference type="Proteomes" id="UP001596137">
    <property type="component" value="Unassembled WGS sequence"/>
</dbReference>
<keyword evidence="3" id="KW-0808">Transferase</keyword>
<feature type="domain" description="RNA 2-O ribose methyltransferase substrate binding" evidence="5">
    <location>
        <begin position="83"/>
        <end position="159"/>
    </location>
</feature>
<dbReference type="PANTHER" id="PTHR46429:SF1">
    <property type="entry name" value="23S RRNA (GUANOSINE-2'-O-)-METHYLTRANSFERASE RLMB"/>
    <property type="match status" value="1"/>
</dbReference>
<dbReference type="SUPFAM" id="SSF55315">
    <property type="entry name" value="L30e-like"/>
    <property type="match status" value="1"/>
</dbReference>
<proteinExistence type="inferred from homology"/>
<dbReference type="Pfam" id="PF00588">
    <property type="entry name" value="SpoU_methylase"/>
    <property type="match status" value="1"/>
</dbReference>
<comment type="caution">
    <text evidence="6">The sequence shown here is derived from an EMBL/GenBank/DDBJ whole genome shotgun (WGS) entry which is preliminary data.</text>
</comment>
<accession>A0ABW1NBM1</accession>
<keyword evidence="2" id="KW-0489">Methyltransferase</keyword>
<dbReference type="CDD" id="cd18103">
    <property type="entry name" value="SpoU-like_RlmB"/>
    <property type="match status" value="1"/>
</dbReference>
<evidence type="ECO:0000256" key="4">
    <source>
        <dbReference type="SAM" id="MobiDB-lite"/>
    </source>
</evidence>
<dbReference type="InterPro" id="IPR029028">
    <property type="entry name" value="Alpha/beta_knot_MTases"/>
</dbReference>
<dbReference type="PANTHER" id="PTHR46429">
    <property type="entry name" value="23S RRNA (GUANOSINE-2'-O-)-METHYLTRANSFERASE RLMB"/>
    <property type="match status" value="1"/>
</dbReference>
<sequence length="329" mass="34824">MAGAGKSSGASGGKRKGPTRGTGGKGRGSLTGKGATPPAHLRHWYKDRQPPRGAAARSGDQPDRPDRERQPVRRRKSEDTPEVIGGRNPVVEALRAEIPANVLYVAARVDNDDRVRDAIKMAADRGIAMLEVSRDKLDRLTDGGIHQGLALQLPPYEYAHPDDLVDRAEDAAEIPLILALDGVTDPRNLGAIARSATAFGAHGILVPSRRSAGVTAGAWKTSAGTLAHLPVARAANLTNTLRDYRTRGLFIVGLDGNADTTIANLTLAAEPLVVVIGSEGKGLSRLVRETCDVIARIPIRAAAESLNASVAASISLYELTRLRDSQPHP</sequence>
<dbReference type="InterPro" id="IPR001537">
    <property type="entry name" value="SpoU_MeTrfase"/>
</dbReference>
<dbReference type="Gene3D" id="3.40.1280.10">
    <property type="match status" value="1"/>
</dbReference>
<evidence type="ECO:0000256" key="2">
    <source>
        <dbReference type="ARBA" id="ARBA00022603"/>
    </source>
</evidence>
<feature type="compositionally biased region" description="Gly residues" evidence="4">
    <location>
        <begin position="20"/>
        <end position="31"/>
    </location>
</feature>
<dbReference type="SMART" id="SM00967">
    <property type="entry name" value="SpoU_sub_bind"/>
    <property type="match status" value="1"/>
</dbReference>
<evidence type="ECO:0000313" key="7">
    <source>
        <dbReference type="Proteomes" id="UP001596137"/>
    </source>
</evidence>
<name>A0ABW1NBM1_9ACTN</name>
<dbReference type="InterPro" id="IPR029026">
    <property type="entry name" value="tRNA_m1G_MTases_N"/>
</dbReference>
<evidence type="ECO:0000256" key="1">
    <source>
        <dbReference type="ARBA" id="ARBA00007228"/>
    </source>
</evidence>
<reference evidence="7" key="1">
    <citation type="journal article" date="2019" name="Int. J. Syst. Evol. Microbiol.">
        <title>The Global Catalogue of Microorganisms (GCM) 10K type strain sequencing project: providing services to taxonomists for standard genome sequencing and annotation.</title>
        <authorList>
            <consortium name="The Broad Institute Genomics Platform"/>
            <consortium name="The Broad Institute Genome Sequencing Center for Infectious Disease"/>
            <person name="Wu L."/>
            <person name="Ma J."/>
        </authorList>
    </citation>
    <scope>NUCLEOTIDE SEQUENCE [LARGE SCALE GENOMIC DNA]</scope>
    <source>
        <strain evidence="7">JCM 30346</strain>
    </source>
</reference>
<evidence type="ECO:0000256" key="3">
    <source>
        <dbReference type="ARBA" id="ARBA00022679"/>
    </source>
</evidence>
<evidence type="ECO:0000313" key="6">
    <source>
        <dbReference type="EMBL" id="MFC6080222.1"/>
    </source>
</evidence>
<evidence type="ECO:0000259" key="5">
    <source>
        <dbReference type="SMART" id="SM00967"/>
    </source>
</evidence>
<feature type="compositionally biased region" description="Basic and acidic residues" evidence="4">
    <location>
        <begin position="60"/>
        <end position="79"/>
    </location>
</feature>
<organism evidence="6 7">
    <name type="scientific">Sphaerisporangium aureirubrum</name>
    <dbReference type="NCBI Taxonomy" id="1544736"/>
    <lineage>
        <taxon>Bacteria</taxon>
        <taxon>Bacillati</taxon>
        <taxon>Actinomycetota</taxon>
        <taxon>Actinomycetes</taxon>
        <taxon>Streptosporangiales</taxon>
        <taxon>Streptosporangiaceae</taxon>
        <taxon>Sphaerisporangium</taxon>
    </lineage>
</organism>
<dbReference type="SUPFAM" id="SSF75217">
    <property type="entry name" value="alpha/beta knot"/>
    <property type="match status" value="1"/>
</dbReference>
<dbReference type="InterPro" id="IPR004441">
    <property type="entry name" value="rRNA_MeTrfase_TrmH"/>
</dbReference>
<keyword evidence="7" id="KW-1185">Reference proteome</keyword>
<gene>
    <name evidence="6" type="primary">rlmB</name>
    <name evidence="6" type="ORF">ACFP1K_03560</name>
</gene>